<proteinExistence type="inferred from homology"/>
<dbReference type="Proteomes" id="UP000321479">
    <property type="component" value="Chromosome"/>
</dbReference>
<name>A0A5B8V006_9SPHI</name>
<reference evidence="2 3" key="1">
    <citation type="journal article" date="2017" name="Curr. Microbiol.">
        <title>Mucilaginibacter ginsenosidivorans sp. nov., Isolated from Soil of Ginseng Field.</title>
        <authorList>
            <person name="Kim M.M."/>
            <person name="Siddiqi M.Z."/>
            <person name="Im W.T."/>
        </authorList>
    </citation>
    <scope>NUCLEOTIDE SEQUENCE [LARGE SCALE GENOMIC DNA]</scope>
    <source>
        <strain evidence="2 3">Gsoil 3017</strain>
    </source>
</reference>
<organism evidence="2 3">
    <name type="scientific">Mucilaginibacter ginsenosidivorans</name>
    <dbReference type="NCBI Taxonomy" id="398053"/>
    <lineage>
        <taxon>Bacteria</taxon>
        <taxon>Pseudomonadati</taxon>
        <taxon>Bacteroidota</taxon>
        <taxon>Sphingobacteriia</taxon>
        <taxon>Sphingobacteriales</taxon>
        <taxon>Sphingobacteriaceae</taxon>
        <taxon>Mucilaginibacter</taxon>
    </lineage>
</organism>
<gene>
    <name evidence="2" type="ORF">FRZ54_18995</name>
</gene>
<evidence type="ECO:0000313" key="3">
    <source>
        <dbReference type="Proteomes" id="UP000321479"/>
    </source>
</evidence>
<sequence length="394" mass="42626">MLYRTLPARLINVPYFQVIFQTRLTIITMGLAYRWTLTGVHLPPCIINCQTLKTRKMKKYIYSALAILIGLSSCKKEAVNKTNSGKLVNVSFNLSYNKLTGAFNVTNKTGKLSTNSLATTAVSDTTIGANATVLYVGVYQSDGSRLFLTKQLATDTAFGKVNYNLPAGNYTFVFVAGQTGLNYDSSSSPTLSSDFASYSNSRPNGAQFDFGFRDTFFQKVSLTIDNTGISQNINLKRITGQIVLNIEDAIPANVKYLIMYVSDANGLNTRASFSFNTAAPVGVDGDLYVSSSVDTPLTAGQKNRKLAIMLVNAGRPHQVRVIATDRMPLPGVAPGGYYGQTVANFTISDVPLQANHKTILSGKLFGGNGTVNTGGFQVTVDPTWDPTITTIPFQ</sequence>
<dbReference type="KEGG" id="mgin:FRZ54_18995"/>
<comment type="similarity">
    <text evidence="1">Belongs to the bacteroidetes fimbrillin superfamily. FimB/Mfa2 family.</text>
</comment>
<evidence type="ECO:0008006" key="4">
    <source>
        <dbReference type="Google" id="ProtNLM"/>
    </source>
</evidence>
<dbReference type="Pfam" id="PF08842">
    <property type="entry name" value="Mfa2"/>
    <property type="match status" value="1"/>
</dbReference>
<keyword evidence="3" id="KW-1185">Reference proteome</keyword>
<dbReference type="InterPro" id="IPR014941">
    <property type="entry name" value="FimB/Mfa2/Mfa3"/>
</dbReference>
<protein>
    <recommendedName>
        <fullName evidence="4">FimB/Mfa2 family fimbrial subunit</fullName>
    </recommendedName>
</protein>
<dbReference type="AlphaFoldDB" id="A0A5B8V006"/>
<dbReference type="EMBL" id="CP042436">
    <property type="protein sequence ID" value="QEC64569.1"/>
    <property type="molecule type" value="Genomic_DNA"/>
</dbReference>
<evidence type="ECO:0000256" key="1">
    <source>
        <dbReference type="ARBA" id="ARBA00007248"/>
    </source>
</evidence>
<accession>A0A5B8V006</accession>
<evidence type="ECO:0000313" key="2">
    <source>
        <dbReference type="EMBL" id="QEC64569.1"/>
    </source>
</evidence>
<dbReference type="OrthoDB" id="794899at2"/>